<gene>
    <name evidence="2" type="ORF">UT53_C0018G0006</name>
</gene>
<proteinExistence type="predicted"/>
<dbReference type="Proteomes" id="UP000034764">
    <property type="component" value="Unassembled WGS sequence"/>
</dbReference>
<name>A0A0G0RLT4_9BACT</name>
<evidence type="ECO:0000256" key="1">
    <source>
        <dbReference type="SAM" id="Phobius"/>
    </source>
</evidence>
<feature type="transmembrane region" description="Helical" evidence="1">
    <location>
        <begin position="87"/>
        <end position="106"/>
    </location>
</feature>
<dbReference type="EMBL" id="LBXD01000018">
    <property type="protein sequence ID" value="KKR23455.1"/>
    <property type="molecule type" value="Genomic_DNA"/>
</dbReference>
<evidence type="ECO:0008006" key="4">
    <source>
        <dbReference type="Google" id="ProtNLM"/>
    </source>
</evidence>
<reference evidence="2 3" key="1">
    <citation type="journal article" date="2015" name="Nature">
        <title>rRNA introns, odd ribosomes, and small enigmatic genomes across a large radiation of phyla.</title>
        <authorList>
            <person name="Brown C.T."/>
            <person name="Hug L.A."/>
            <person name="Thomas B.C."/>
            <person name="Sharon I."/>
            <person name="Castelle C.J."/>
            <person name="Singh A."/>
            <person name="Wilkins M.J."/>
            <person name="Williams K.H."/>
            <person name="Banfield J.F."/>
        </authorList>
    </citation>
    <scope>NUCLEOTIDE SEQUENCE [LARGE SCALE GENOMIC DNA]</scope>
</reference>
<feature type="non-terminal residue" evidence="2">
    <location>
        <position position="136"/>
    </location>
</feature>
<keyword evidence="1" id="KW-0472">Membrane</keyword>
<dbReference type="AlphaFoldDB" id="A0A0G0RLT4"/>
<accession>A0A0G0RLT4</accession>
<sequence>MAVRNLLIITQKVDQEDDLLGFFVDWIIEFSKHFEEVNVITLAKGNCDLPSNVHVHSLGKEKNSSRVFRFFKFYKLLFSLVLKSSGVFAHMSPIFVIASWPVAFIFRKKIIFWYLHRSVTLRLKIAEKLCYKIVTA</sequence>
<comment type="caution">
    <text evidence="2">The sequence shown here is derived from an EMBL/GenBank/DDBJ whole genome shotgun (WGS) entry which is preliminary data.</text>
</comment>
<evidence type="ECO:0000313" key="2">
    <source>
        <dbReference type="EMBL" id="KKR23455.1"/>
    </source>
</evidence>
<organism evidence="2 3">
    <name type="scientific">Candidatus Yanofskybacteria bacterium GW2011_GWD2_39_48</name>
    <dbReference type="NCBI Taxonomy" id="1619031"/>
    <lineage>
        <taxon>Bacteria</taxon>
        <taxon>Candidatus Yanofskyibacteriota</taxon>
    </lineage>
</organism>
<keyword evidence="1" id="KW-0812">Transmembrane</keyword>
<evidence type="ECO:0000313" key="3">
    <source>
        <dbReference type="Proteomes" id="UP000034764"/>
    </source>
</evidence>
<protein>
    <recommendedName>
        <fullName evidence="4">Glycosyltransferase subfamily 4-like N-terminal domain-containing protein</fullName>
    </recommendedName>
</protein>
<keyword evidence="1" id="KW-1133">Transmembrane helix</keyword>